<dbReference type="Proteomes" id="UP000290365">
    <property type="component" value="Chromosome"/>
</dbReference>
<dbReference type="RefSeq" id="WP_129894043.1">
    <property type="nucleotide sequence ID" value="NZ_CP035758.1"/>
</dbReference>
<dbReference type="PANTHER" id="PTHR47199:SF2">
    <property type="entry name" value="PHOTOSYSTEM II STABILITY_ASSEMBLY FACTOR HCF136, CHLOROPLASTIC"/>
    <property type="match status" value="1"/>
</dbReference>
<dbReference type="SUPFAM" id="SSF110296">
    <property type="entry name" value="Oligoxyloglucan reducing end-specific cellobiohydrolase"/>
    <property type="match status" value="2"/>
</dbReference>
<dbReference type="AlphaFoldDB" id="A0A4P6K4J4"/>
<reference evidence="2 3" key="1">
    <citation type="submission" date="2019-01" db="EMBL/GenBank/DDBJ databases">
        <title>Ktedonosporobacter rubrisoli SCAWS-G2.</title>
        <authorList>
            <person name="Huang Y."/>
            <person name="Yan B."/>
        </authorList>
    </citation>
    <scope>NUCLEOTIDE SEQUENCE [LARGE SCALE GENOMIC DNA]</scope>
    <source>
        <strain evidence="2 3">SCAWS-G2</strain>
    </source>
</reference>
<feature type="compositionally biased region" description="Polar residues" evidence="1">
    <location>
        <begin position="63"/>
        <end position="74"/>
    </location>
</feature>
<proteinExistence type="predicted"/>
<feature type="compositionally biased region" description="Low complexity" evidence="1">
    <location>
        <begin position="43"/>
        <end position="62"/>
    </location>
</feature>
<dbReference type="KEGG" id="kbs:EPA93_46245"/>
<organism evidence="2 3">
    <name type="scientific">Ktedonosporobacter rubrisoli</name>
    <dbReference type="NCBI Taxonomy" id="2509675"/>
    <lineage>
        <taxon>Bacteria</taxon>
        <taxon>Bacillati</taxon>
        <taxon>Chloroflexota</taxon>
        <taxon>Ktedonobacteria</taxon>
        <taxon>Ktedonobacterales</taxon>
        <taxon>Ktedonosporobacteraceae</taxon>
        <taxon>Ktedonosporobacter</taxon>
    </lineage>
</organism>
<sequence length="405" mass="42726">MNIWKRFLLPRGGLNSKPTSRIWLPFFLFTILALILAACGSAEPPGASSPTPTTQATSSSSTNQDTPSPTTGTSKPAAALTGLRMLDANNGWALSATSILKTTDGGMHWKDVTPANAGLNQFARGNFLDQQSAWIAIPPTQQREGPGIDILHTANGGQSWQKAHIDDPLVATIDVPHFLGTQQGWLEASSTPGAGHAGSDIWYTTDGGQSWTKIASNMGNNGLTLGYVTGISFQDTQNGIAAGNLGAGGDNTVPAVSITHDGGHTWHMQALPHLLGGYEGIYNTSQPPVFFGSTAILPVNVTTSSGDLLVLYRSNTSGRTWTQTSVAHIRSDNTYVLDSAHAWATDTQSGQLYGTTDGGDHWSALSTKAYHLKALSFVNVNNGWGIAGESLLHTTDGGKTWQSLT</sequence>
<dbReference type="InterPro" id="IPR015943">
    <property type="entry name" value="WD40/YVTN_repeat-like_dom_sf"/>
</dbReference>
<evidence type="ECO:0000313" key="2">
    <source>
        <dbReference type="EMBL" id="QBD82975.1"/>
    </source>
</evidence>
<evidence type="ECO:0000256" key="1">
    <source>
        <dbReference type="SAM" id="MobiDB-lite"/>
    </source>
</evidence>
<evidence type="ECO:0000313" key="3">
    <source>
        <dbReference type="Proteomes" id="UP000290365"/>
    </source>
</evidence>
<accession>A0A4P6K4J4</accession>
<dbReference type="OrthoDB" id="140537at2"/>
<protein>
    <submittedName>
        <fullName evidence="2">Uncharacterized protein</fullName>
    </submittedName>
</protein>
<dbReference type="EMBL" id="CP035758">
    <property type="protein sequence ID" value="QBD82975.1"/>
    <property type="molecule type" value="Genomic_DNA"/>
</dbReference>
<feature type="region of interest" description="Disordered" evidence="1">
    <location>
        <begin position="43"/>
        <end position="76"/>
    </location>
</feature>
<keyword evidence="3" id="KW-1185">Reference proteome</keyword>
<dbReference type="PANTHER" id="PTHR47199">
    <property type="entry name" value="PHOTOSYSTEM II STABILITY/ASSEMBLY FACTOR HCF136, CHLOROPLASTIC"/>
    <property type="match status" value="1"/>
</dbReference>
<gene>
    <name evidence="2" type="ORF">EPA93_46245</name>
</gene>
<dbReference type="Gene3D" id="2.130.10.10">
    <property type="entry name" value="YVTN repeat-like/Quinoprotein amine dehydrogenase"/>
    <property type="match status" value="2"/>
</dbReference>
<name>A0A4P6K4J4_KTERU</name>